<proteinExistence type="predicted"/>
<dbReference type="EMBL" id="WTVH01000033">
    <property type="protein sequence ID" value="NMF94615.1"/>
    <property type="molecule type" value="Genomic_DNA"/>
</dbReference>
<gene>
    <name evidence="2" type="ORF">GO608_14900</name>
</gene>
<comment type="caution">
    <text evidence="2">The sequence shown here is derived from an EMBL/GenBank/DDBJ whole genome shotgun (WGS) entry which is preliminary data.</text>
</comment>
<sequence length="187" mass="21055">MGVALITTFAAGAALADKPEWAGGGKPDKQQNERRSRDDVRERRGDDRPRRADDHERRGDSDYRERRGEDRVSRHRDSDRPRVNIRFGDRERVVVREYYSERVRTGSCPPGLAKKGNGCMPPGQAKKWSVGRPLPRDVIYYDLPPAIVVELGVPPRGHRYVRVAADILLIAVGTGMVVDAIEDLGRM</sequence>
<dbReference type="Pfam" id="PF11776">
    <property type="entry name" value="RcnB"/>
    <property type="match status" value="1"/>
</dbReference>
<evidence type="ECO:0000313" key="2">
    <source>
        <dbReference type="EMBL" id="NMF94615.1"/>
    </source>
</evidence>
<evidence type="ECO:0008006" key="4">
    <source>
        <dbReference type="Google" id="ProtNLM"/>
    </source>
</evidence>
<feature type="compositionally biased region" description="Basic and acidic residues" evidence="1">
    <location>
        <begin position="26"/>
        <end position="79"/>
    </location>
</feature>
<dbReference type="Gene3D" id="3.10.450.160">
    <property type="entry name" value="inner membrane protein cigr"/>
    <property type="match status" value="1"/>
</dbReference>
<dbReference type="Proteomes" id="UP000601990">
    <property type="component" value="Unassembled WGS sequence"/>
</dbReference>
<feature type="region of interest" description="Disordered" evidence="1">
    <location>
        <begin position="12"/>
        <end position="79"/>
    </location>
</feature>
<name>A0ABX1N5U6_9RHOO</name>
<evidence type="ECO:0000313" key="3">
    <source>
        <dbReference type="Proteomes" id="UP000601990"/>
    </source>
</evidence>
<dbReference type="InterPro" id="IPR024572">
    <property type="entry name" value="RcnB"/>
</dbReference>
<organism evidence="2 3">
    <name type="scientific">Aromatoleum buckelii</name>
    <dbReference type="NCBI Taxonomy" id="200254"/>
    <lineage>
        <taxon>Bacteria</taxon>
        <taxon>Pseudomonadati</taxon>
        <taxon>Pseudomonadota</taxon>
        <taxon>Betaproteobacteria</taxon>
        <taxon>Rhodocyclales</taxon>
        <taxon>Rhodocyclaceae</taxon>
        <taxon>Aromatoleum</taxon>
    </lineage>
</organism>
<keyword evidence="3" id="KW-1185">Reference proteome</keyword>
<evidence type="ECO:0000256" key="1">
    <source>
        <dbReference type="SAM" id="MobiDB-lite"/>
    </source>
</evidence>
<accession>A0ABX1N5U6</accession>
<reference evidence="2" key="1">
    <citation type="submission" date="2019-12" db="EMBL/GenBank/DDBJ databases">
        <title>Comparative genomics gives insights into the taxonomy of the Azoarcus-Aromatoleum group and reveals separate origins of nif in the plant-associated Azoarcus and non-plant-associated Aromatoleum sub-groups.</title>
        <authorList>
            <person name="Lafos M."/>
            <person name="Maluk M."/>
            <person name="Batista M."/>
            <person name="Junghare M."/>
            <person name="Carmona M."/>
            <person name="Faoro H."/>
            <person name="Cruz L.M."/>
            <person name="Battistoni F."/>
            <person name="De Souza E."/>
            <person name="Pedrosa F."/>
            <person name="Chen W.-M."/>
            <person name="Poole P.S."/>
            <person name="Dixon R.A."/>
            <person name="James E.K."/>
        </authorList>
    </citation>
    <scope>NUCLEOTIDE SEQUENCE</scope>
    <source>
        <strain evidence="2">U120</strain>
    </source>
</reference>
<protein>
    <recommendedName>
        <fullName evidence="4">RcnB family protein</fullName>
    </recommendedName>
</protein>